<dbReference type="EMBL" id="AMOV01000010">
    <property type="protein sequence ID" value="EKE88601.1"/>
    <property type="molecule type" value="Genomic_DNA"/>
</dbReference>
<evidence type="ECO:0000313" key="2">
    <source>
        <dbReference type="Proteomes" id="UP000006766"/>
    </source>
</evidence>
<name>K2JZ00_HELPX</name>
<dbReference type="AlphaFoldDB" id="K2JZ00"/>
<proteinExistence type="predicted"/>
<accession>K2JZ00</accession>
<protein>
    <submittedName>
        <fullName evidence="1">Uncharacterized protein</fullName>
    </submittedName>
</protein>
<feature type="non-terminal residue" evidence="1">
    <location>
        <position position="39"/>
    </location>
</feature>
<organism evidence="1 2">
    <name type="scientific">Helicobacter pylori R038b</name>
    <dbReference type="NCBI Taxonomy" id="1145115"/>
    <lineage>
        <taxon>Bacteria</taxon>
        <taxon>Pseudomonadati</taxon>
        <taxon>Campylobacterota</taxon>
        <taxon>Epsilonproteobacteria</taxon>
        <taxon>Campylobacterales</taxon>
        <taxon>Helicobacteraceae</taxon>
        <taxon>Helicobacter</taxon>
    </lineage>
</organism>
<dbReference type="Proteomes" id="UP000006766">
    <property type="component" value="Unassembled WGS sequence"/>
</dbReference>
<evidence type="ECO:0000313" key="1">
    <source>
        <dbReference type="EMBL" id="EKE88601.1"/>
    </source>
</evidence>
<sequence>MFAYTLKINLKTLRYEFSHFFIKGFHARFIHSKLPPPPP</sequence>
<comment type="caution">
    <text evidence="1">The sequence shown here is derived from an EMBL/GenBank/DDBJ whole genome shotgun (WGS) entry which is preliminary data.</text>
</comment>
<reference evidence="1 2" key="1">
    <citation type="journal article" date="2013" name="Pathog. Dis.">
        <title>Genome sequences of 65 Helicobacter pylori strains isolated from asymptomatic individuals and patients with gastric cancer, peptic ulcer disease, or gastritis.</title>
        <authorList>
            <person name="Blanchard T.G."/>
            <person name="Czinn S.J."/>
            <person name="Correa P."/>
            <person name="Nakazawa T."/>
            <person name="Keelan M."/>
            <person name="Morningstar L."/>
            <person name="Santana-Cruz I."/>
            <person name="Maroo A."/>
            <person name="McCracken C."/>
            <person name="Shefchek K."/>
            <person name="Daugherty S."/>
            <person name="Song Y."/>
            <person name="Fraser C.M."/>
            <person name="Fricke W.F."/>
        </authorList>
    </citation>
    <scope>NUCLEOTIDE SEQUENCE [LARGE SCALE GENOMIC DNA]</scope>
    <source>
        <strain evidence="1 2">R038b</strain>
    </source>
</reference>
<gene>
    <name evidence="1" type="ORF">OUM_1512</name>
</gene>